<dbReference type="SMART" id="SM00342">
    <property type="entry name" value="HTH_ARAC"/>
    <property type="match status" value="1"/>
</dbReference>
<dbReference type="Gene3D" id="2.60.120.10">
    <property type="entry name" value="Jelly Rolls"/>
    <property type="match status" value="1"/>
</dbReference>
<evidence type="ECO:0000256" key="3">
    <source>
        <dbReference type="ARBA" id="ARBA00023125"/>
    </source>
</evidence>
<keyword evidence="3" id="KW-0238">DNA-binding</keyword>
<dbReference type="PANTHER" id="PTHR11019">
    <property type="entry name" value="HTH-TYPE TRANSCRIPTIONAL REGULATOR NIMR"/>
    <property type="match status" value="1"/>
</dbReference>
<dbReference type="InterPro" id="IPR018060">
    <property type="entry name" value="HTH_AraC"/>
</dbReference>
<comment type="caution">
    <text evidence="6">The sequence shown here is derived from an EMBL/GenBank/DDBJ whole genome shotgun (WGS) entry which is preliminary data.</text>
</comment>
<organism evidence="6 7">
    <name type="scientific">Vibrio furnissii</name>
    <dbReference type="NCBI Taxonomy" id="29494"/>
    <lineage>
        <taxon>Bacteria</taxon>
        <taxon>Pseudomonadati</taxon>
        <taxon>Pseudomonadota</taxon>
        <taxon>Gammaproteobacteria</taxon>
        <taxon>Vibrionales</taxon>
        <taxon>Vibrionaceae</taxon>
        <taxon>Vibrio</taxon>
    </lineage>
</organism>
<dbReference type="Proteomes" id="UP000051221">
    <property type="component" value="Unassembled WGS sequence"/>
</dbReference>
<sequence length="289" mass="32889">MQANHLIQSSPHQVFITKTIHMRAGYIDDFHAHPWHQIIFPLSGLLQSSIENRSVIVPHNAMLYIPADTVHKSVSVTDTQFLAMYLNPKSGVNYGVEAKSCLVTPFLKALILLLFNRSTQALPPENLIHLLTVLRDQIDTAGQYAIPLLIPRDKRLKAIFDQLTAQPDVKFSLNEWAKHVGASERTLSRLCAKEFDQSFSLWRQNVRLVLSLQLLSTPRTIQDIALELGYASDSAYIYAFKKLFHHTPSKYRHSLLNHGQDLTQLVAEGRIDEEMIDKEVLDEGINKRM</sequence>
<keyword evidence="1" id="KW-0678">Repressor</keyword>
<dbReference type="Gene3D" id="1.10.10.60">
    <property type="entry name" value="Homeodomain-like"/>
    <property type="match status" value="1"/>
</dbReference>
<dbReference type="FunFam" id="1.10.10.60:FF:000132">
    <property type="entry name" value="AraC family transcriptional regulator"/>
    <property type="match status" value="1"/>
</dbReference>
<dbReference type="SUPFAM" id="SSF51182">
    <property type="entry name" value="RmlC-like cupins"/>
    <property type="match status" value="1"/>
</dbReference>
<dbReference type="Pfam" id="PF12833">
    <property type="entry name" value="HTH_18"/>
    <property type="match status" value="1"/>
</dbReference>
<name>A0A0Q2SHN5_VIBFU</name>
<dbReference type="EMBL" id="LKHS01000004">
    <property type="protein sequence ID" value="KQH87203.1"/>
    <property type="molecule type" value="Genomic_DNA"/>
</dbReference>
<keyword evidence="4" id="KW-0804">Transcription</keyword>
<dbReference type="GO" id="GO:0003700">
    <property type="term" value="F:DNA-binding transcription factor activity"/>
    <property type="evidence" value="ECO:0007669"/>
    <property type="project" value="InterPro"/>
</dbReference>
<keyword evidence="2" id="KW-0805">Transcription regulation</keyword>
<dbReference type="InterPro" id="IPR011051">
    <property type="entry name" value="RmlC_Cupin_sf"/>
</dbReference>
<reference evidence="6 7" key="1">
    <citation type="submission" date="2015-08" db="EMBL/GenBank/DDBJ databases">
        <title>Antibacterial properties of a collection of Vibrionaceae strains.</title>
        <authorList>
            <person name="Giubergia S."/>
        </authorList>
    </citation>
    <scope>NUCLEOTIDE SEQUENCE [LARGE SCALE GENOMIC DNA]</scope>
    <source>
        <strain evidence="6 7">S0821</strain>
    </source>
</reference>
<evidence type="ECO:0000256" key="4">
    <source>
        <dbReference type="ARBA" id="ARBA00023163"/>
    </source>
</evidence>
<dbReference type="PROSITE" id="PS01124">
    <property type="entry name" value="HTH_ARAC_FAMILY_2"/>
    <property type="match status" value="1"/>
</dbReference>
<evidence type="ECO:0000259" key="5">
    <source>
        <dbReference type="PROSITE" id="PS01124"/>
    </source>
</evidence>
<dbReference type="RefSeq" id="WP_055465549.1">
    <property type="nucleotide sequence ID" value="NZ_CP119522.1"/>
</dbReference>
<proteinExistence type="predicted"/>
<dbReference type="PRINTS" id="PR00032">
    <property type="entry name" value="HTHARAC"/>
</dbReference>
<evidence type="ECO:0000256" key="1">
    <source>
        <dbReference type="ARBA" id="ARBA00022491"/>
    </source>
</evidence>
<gene>
    <name evidence="6" type="ORF">AMR76_05650</name>
</gene>
<dbReference type="InterPro" id="IPR014710">
    <property type="entry name" value="RmlC-like_jellyroll"/>
</dbReference>
<feature type="domain" description="HTH araC/xylS-type" evidence="5">
    <location>
        <begin position="154"/>
        <end position="254"/>
    </location>
</feature>
<dbReference type="InterPro" id="IPR020449">
    <property type="entry name" value="Tscrpt_reg_AraC-type_HTH"/>
</dbReference>
<dbReference type="GO" id="GO:0043565">
    <property type="term" value="F:sequence-specific DNA binding"/>
    <property type="evidence" value="ECO:0007669"/>
    <property type="project" value="InterPro"/>
</dbReference>
<dbReference type="SUPFAM" id="SSF46689">
    <property type="entry name" value="Homeodomain-like"/>
    <property type="match status" value="1"/>
</dbReference>
<dbReference type="InterPro" id="IPR009057">
    <property type="entry name" value="Homeodomain-like_sf"/>
</dbReference>
<keyword evidence="7" id="KW-1185">Reference proteome</keyword>
<protein>
    <submittedName>
        <fullName evidence="6">AraC family transcriptional regulator</fullName>
    </submittedName>
</protein>
<accession>A0A0Q2SHN5</accession>
<evidence type="ECO:0000256" key="2">
    <source>
        <dbReference type="ARBA" id="ARBA00023015"/>
    </source>
</evidence>
<evidence type="ECO:0000313" key="6">
    <source>
        <dbReference type="EMBL" id="KQH87203.1"/>
    </source>
</evidence>
<dbReference type="InParanoid" id="A0A0Q2SHN5"/>
<evidence type="ECO:0000313" key="7">
    <source>
        <dbReference type="Proteomes" id="UP000051221"/>
    </source>
</evidence>
<dbReference type="PANTHER" id="PTHR11019:SF199">
    <property type="entry name" value="HTH-TYPE TRANSCRIPTIONAL REGULATOR NIMR"/>
    <property type="match status" value="1"/>
</dbReference>
<dbReference type="AlphaFoldDB" id="A0A0Q2SHN5"/>